<dbReference type="EMBL" id="HACG01045013">
    <property type="protein sequence ID" value="CEK91878.1"/>
    <property type="molecule type" value="Transcribed_RNA"/>
</dbReference>
<gene>
    <name evidence="2" type="primary">ORF185348</name>
    <name evidence="3" type="synonym">ORF185354</name>
</gene>
<dbReference type="GO" id="GO:0032301">
    <property type="term" value="C:MutSalpha complex"/>
    <property type="evidence" value="ECO:0007669"/>
    <property type="project" value="TreeGrafter"/>
</dbReference>
<protein>
    <submittedName>
        <fullName evidence="2">Uncharacterized protein</fullName>
    </submittedName>
</protein>
<name>A0A0B7BFX0_9EUPU</name>
<evidence type="ECO:0000256" key="1">
    <source>
        <dbReference type="ARBA" id="ARBA00006271"/>
    </source>
</evidence>
<dbReference type="InterPro" id="IPR045076">
    <property type="entry name" value="MutS"/>
</dbReference>
<sequence length="211" mass="24101">SICDRLDAVEDLMKCPGIVEECATIMKTLPDLERLLSRIHSLGSAGKSKDHPDNRAIFFEEVKYSKRKIDDFLATIDGFKSAVKLTEKMKPLIKSFKSKLLIRSVKIKKEDAQDDDGLFPDISEDLEFFDTSFDHKKAKKDGVIVPSKGVDSDYDQAVEDIKSVEKSLDDYLDQQKKTLSCRSVVYWGTGKNRYQMEYRRQPSGMFQTHTS</sequence>
<dbReference type="GO" id="GO:0030983">
    <property type="term" value="F:mismatched DNA binding"/>
    <property type="evidence" value="ECO:0007669"/>
    <property type="project" value="InterPro"/>
</dbReference>
<dbReference type="PANTHER" id="PTHR11361">
    <property type="entry name" value="DNA MISMATCH REPAIR PROTEIN MUTS FAMILY MEMBER"/>
    <property type="match status" value="1"/>
</dbReference>
<dbReference type="InterPro" id="IPR036187">
    <property type="entry name" value="DNA_mismatch_repair_MutS_sf"/>
</dbReference>
<dbReference type="EMBL" id="HACG01045014">
    <property type="protein sequence ID" value="CEK91879.1"/>
    <property type="molecule type" value="Transcribed_RNA"/>
</dbReference>
<dbReference type="GO" id="GO:0140664">
    <property type="term" value="F:ATP-dependent DNA damage sensor activity"/>
    <property type="evidence" value="ECO:0007669"/>
    <property type="project" value="InterPro"/>
</dbReference>
<dbReference type="Gene3D" id="1.10.1420.10">
    <property type="match status" value="2"/>
</dbReference>
<evidence type="ECO:0000313" key="3">
    <source>
        <dbReference type="EMBL" id="CEK91879.1"/>
    </source>
</evidence>
<accession>A0A0B7BFX0</accession>
<dbReference type="GO" id="GO:0006298">
    <property type="term" value="P:mismatch repair"/>
    <property type="evidence" value="ECO:0007669"/>
    <property type="project" value="InterPro"/>
</dbReference>
<organism evidence="2">
    <name type="scientific">Arion vulgaris</name>
    <dbReference type="NCBI Taxonomy" id="1028688"/>
    <lineage>
        <taxon>Eukaryota</taxon>
        <taxon>Metazoa</taxon>
        <taxon>Spiralia</taxon>
        <taxon>Lophotrochozoa</taxon>
        <taxon>Mollusca</taxon>
        <taxon>Gastropoda</taxon>
        <taxon>Heterobranchia</taxon>
        <taxon>Euthyneura</taxon>
        <taxon>Panpulmonata</taxon>
        <taxon>Eupulmonata</taxon>
        <taxon>Stylommatophora</taxon>
        <taxon>Helicina</taxon>
        <taxon>Arionoidea</taxon>
        <taxon>Arionidae</taxon>
        <taxon>Arion</taxon>
    </lineage>
</organism>
<dbReference type="AlphaFoldDB" id="A0A0B7BFX0"/>
<feature type="non-terminal residue" evidence="2">
    <location>
        <position position="1"/>
    </location>
</feature>
<evidence type="ECO:0000313" key="2">
    <source>
        <dbReference type="EMBL" id="CEK91878.1"/>
    </source>
</evidence>
<dbReference type="PANTHER" id="PTHR11361:SF148">
    <property type="entry name" value="DNA MISMATCH REPAIR PROTEIN MSH6"/>
    <property type="match status" value="1"/>
</dbReference>
<dbReference type="FunFam" id="1.10.1420.10:FF:000005">
    <property type="entry name" value="DNA mismatch repair protein"/>
    <property type="match status" value="1"/>
</dbReference>
<dbReference type="GO" id="GO:0005524">
    <property type="term" value="F:ATP binding"/>
    <property type="evidence" value="ECO:0007669"/>
    <property type="project" value="InterPro"/>
</dbReference>
<reference evidence="2" key="1">
    <citation type="submission" date="2014-12" db="EMBL/GenBank/DDBJ databases">
        <title>Insight into the proteome of Arion vulgaris.</title>
        <authorList>
            <person name="Aradska J."/>
            <person name="Bulat T."/>
            <person name="Smidak R."/>
            <person name="Sarate P."/>
            <person name="Gangsoo J."/>
            <person name="Sialana F."/>
            <person name="Bilban M."/>
            <person name="Lubec G."/>
        </authorList>
    </citation>
    <scope>NUCLEOTIDE SEQUENCE</scope>
    <source>
        <tissue evidence="2">Skin</tissue>
    </source>
</reference>
<proteinExistence type="inferred from homology"/>
<dbReference type="SUPFAM" id="SSF48334">
    <property type="entry name" value="DNA repair protein MutS, domain III"/>
    <property type="match status" value="1"/>
</dbReference>
<comment type="similarity">
    <text evidence="1">Belongs to the DNA mismatch repair MutS family.</text>
</comment>